<evidence type="ECO:0000313" key="3">
    <source>
        <dbReference type="EMBL" id="KKR32878.1"/>
    </source>
</evidence>
<evidence type="ECO:0000313" key="4">
    <source>
        <dbReference type="Proteomes" id="UP000034539"/>
    </source>
</evidence>
<dbReference type="Gene3D" id="3.40.50.720">
    <property type="entry name" value="NAD(P)-binding Rossmann-like Domain"/>
    <property type="match status" value="1"/>
</dbReference>
<dbReference type="PANTHER" id="PTHR43377">
    <property type="entry name" value="BILIVERDIN REDUCTASE A"/>
    <property type="match status" value="1"/>
</dbReference>
<proteinExistence type="predicted"/>
<feature type="domain" description="Gfo/Idh/MocA-like oxidoreductase N-terminal" evidence="1">
    <location>
        <begin position="3"/>
        <end position="121"/>
    </location>
</feature>
<comment type="caution">
    <text evidence="3">The sequence shown here is derived from an EMBL/GenBank/DDBJ whole genome shotgun (WGS) entry which is preliminary data.</text>
</comment>
<dbReference type="SUPFAM" id="SSF55347">
    <property type="entry name" value="Glyceraldehyde-3-phosphate dehydrogenase-like, C-terminal domain"/>
    <property type="match status" value="1"/>
</dbReference>
<accession>A0A0G0PYA4</accession>
<protein>
    <submittedName>
        <fullName evidence="3">Oxidoreductase domain protein</fullName>
    </submittedName>
</protein>
<dbReference type="InterPro" id="IPR036291">
    <property type="entry name" value="NAD(P)-bd_dom_sf"/>
</dbReference>
<evidence type="ECO:0000259" key="1">
    <source>
        <dbReference type="Pfam" id="PF01408"/>
    </source>
</evidence>
<dbReference type="AlphaFoldDB" id="A0A0G0PYA4"/>
<evidence type="ECO:0000259" key="2">
    <source>
        <dbReference type="Pfam" id="PF22725"/>
    </source>
</evidence>
<reference evidence="3 4" key="1">
    <citation type="journal article" date="2015" name="Nature">
        <title>rRNA introns, odd ribosomes, and small enigmatic genomes across a large radiation of phyla.</title>
        <authorList>
            <person name="Brown C.T."/>
            <person name="Hug L.A."/>
            <person name="Thomas B.C."/>
            <person name="Sharon I."/>
            <person name="Castelle C.J."/>
            <person name="Singh A."/>
            <person name="Wilkins M.J."/>
            <person name="Williams K.H."/>
            <person name="Banfield J.F."/>
        </authorList>
    </citation>
    <scope>NUCLEOTIDE SEQUENCE [LARGE SCALE GENOMIC DNA]</scope>
</reference>
<feature type="domain" description="GFO/IDH/MocA-like oxidoreductase" evidence="2">
    <location>
        <begin position="130"/>
        <end position="237"/>
    </location>
</feature>
<sequence>MKRIALIGYGYWGTNLLRNLFESPYVEVAYCADLSSERLALAKNRYPSLVTTTDFEKVIKDPKVDGVIIATPTKTHFPLAKRAVSSGKDVLIEKPMTMSGREASDILLLGKKHKRIVMVDHTFLFNGSVLKIKDLINRGELGDILYIDSTRANLGLFQSDVNVVFDLAAHDFSIIQFLLGEKPKFLHATGKSHFNKQEDVAYITAHYLRDVIAHVHVSWLSPLKIRQMQIIGTKKMVVYDDVEPAEKVRIYDKGVVKEIISEKLKEQIKIGYRTGDVWLPKVDIVEPLGLLIKEFVEAISERREAKSGGEFAMGVMEVLEGATRAIRTGKKVRL</sequence>
<name>A0A0G0PYA4_9BACT</name>
<dbReference type="Proteomes" id="UP000034539">
    <property type="component" value="Unassembled WGS sequence"/>
</dbReference>
<dbReference type="InterPro" id="IPR055170">
    <property type="entry name" value="GFO_IDH_MocA-like_dom"/>
</dbReference>
<dbReference type="Gene3D" id="3.30.360.10">
    <property type="entry name" value="Dihydrodipicolinate Reductase, domain 2"/>
    <property type="match status" value="1"/>
</dbReference>
<gene>
    <name evidence="3" type="ORF">UT63_C0029G0003</name>
</gene>
<dbReference type="Pfam" id="PF22725">
    <property type="entry name" value="GFO_IDH_MocA_C3"/>
    <property type="match status" value="1"/>
</dbReference>
<dbReference type="GO" id="GO:0000166">
    <property type="term" value="F:nucleotide binding"/>
    <property type="evidence" value="ECO:0007669"/>
    <property type="project" value="InterPro"/>
</dbReference>
<dbReference type="InterPro" id="IPR051450">
    <property type="entry name" value="Gfo/Idh/MocA_Oxidoreductases"/>
</dbReference>
<dbReference type="EMBL" id="LBXN01000029">
    <property type="protein sequence ID" value="KKR32878.1"/>
    <property type="molecule type" value="Genomic_DNA"/>
</dbReference>
<organism evidence="3 4">
    <name type="scientific">Candidatus Gottesmanbacteria bacterium GW2011_GWC2_39_8</name>
    <dbReference type="NCBI Taxonomy" id="1618450"/>
    <lineage>
        <taxon>Bacteria</taxon>
        <taxon>Candidatus Gottesmaniibacteriota</taxon>
    </lineage>
</organism>
<dbReference type="InterPro" id="IPR000683">
    <property type="entry name" value="Gfo/Idh/MocA-like_OxRdtase_N"/>
</dbReference>
<dbReference type="PANTHER" id="PTHR43377:SF6">
    <property type="entry name" value="GFO_IDH_MOCA-LIKE OXIDOREDUCTASE N-TERMINAL DOMAIN-CONTAINING PROTEIN"/>
    <property type="match status" value="1"/>
</dbReference>
<dbReference type="Pfam" id="PF01408">
    <property type="entry name" value="GFO_IDH_MocA"/>
    <property type="match status" value="1"/>
</dbReference>
<dbReference type="SUPFAM" id="SSF51735">
    <property type="entry name" value="NAD(P)-binding Rossmann-fold domains"/>
    <property type="match status" value="1"/>
</dbReference>